<comment type="caution">
    <text evidence="4">The sequence shown here is derived from an EMBL/GenBank/DDBJ whole genome shotgun (WGS) entry which is preliminary data.</text>
</comment>
<keyword evidence="2" id="KW-0812">Transmembrane</keyword>
<keyword evidence="5" id="KW-1185">Reference proteome</keyword>
<reference evidence="4" key="1">
    <citation type="submission" date="2021-07" db="EMBL/GenBank/DDBJ databases">
        <authorList>
            <person name="Durling M."/>
        </authorList>
    </citation>
    <scope>NUCLEOTIDE SEQUENCE</scope>
</reference>
<evidence type="ECO:0000313" key="4">
    <source>
        <dbReference type="EMBL" id="CAG8956545.1"/>
    </source>
</evidence>
<dbReference type="InterPro" id="IPR004942">
    <property type="entry name" value="Roadblock/LAMTOR2_dom"/>
</dbReference>
<dbReference type="EMBL" id="CAJVRL010000070">
    <property type="protein sequence ID" value="CAG8956545.1"/>
    <property type="molecule type" value="Genomic_DNA"/>
</dbReference>
<dbReference type="SMART" id="SM00960">
    <property type="entry name" value="Robl_LC7"/>
    <property type="match status" value="1"/>
</dbReference>
<protein>
    <recommendedName>
        <fullName evidence="3">Roadblock/LAMTOR2 domain-containing protein</fullName>
    </recommendedName>
</protein>
<evidence type="ECO:0000313" key="5">
    <source>
        <dbReference type="Proteomes" id="UP000696280"/>
    </source>
</evidence>
<dbReference type="AlphaFoldDB" id="A0A9N9KY42"/>
<accession>A0A9N9KY42</accession>
<proteinExistence type="inferred from homology"/>
<feature type="domain" description="Roadblock/LAMTOR2" evidence="3">
    <location>
        <begin position="143"/>
        <end position="258"/>
    </location>
</feature>
<dbReference type="SUPFAM" id="SSF103196">
    <property type="entry name" value="Roadblock/LC7 domain"/>
    <property type="match status" value="1"/>
</dbReference>
<sequence length="263" mass="29193">MELTDILLYIAALLAFVSYREPSCSQVDLLIQIVLALIICRVLLAIYRVALQIKALGAYWKYLDAVTAVNQDIANQPIMRTAGLKISLETRIQQVFAIAPDLDSPPEVLAAFQRSIASDSEYLHHQATEDIIILQDDFRRRHVSETMARLSAKPNVKATMVLDRALNTILQTSGSFASFRPLDAPRNSVSTVSGNDTNSAKEEGVEEFASMISKFVHSAGGLVQDLDTEDDMKLLRLRTKKHELVIVPDAKYIFVVVHDTPPA</sequence>
<dbReference type="Gene3D" id="3.30.450.30">
    <property type="entry name" value="Dynein light chain 2a, cytoplasmic"/>
    <property type="match status" value="1"/>
</dbReference>
<name>A0A9N9KY42_9HELO</name>
<keyword evidence="2" id="KW-0472">Membrane</keyword>
<evidence type="ECO:0000256" key="1">
    <source>
        <dbReference type="ARBA" id="ARBA00007191"/>
    </source>
</evidence>
<keyword evidence="2" id="KW-1133">Transmembrane helix</keyword>
<evidence type="ECO:0000259" key="3">
    <source>
        <dbReference type="SMART" id="SM00960"/>
    </source>
</evidence>
<dbReference type="Proteomes" id="UP000696280">
    <property type="component" value="Unassembled WGS sequence"/>
</dbReference>
<dbReference type="OrthoDB" id="9985637at2759"/>
<comment type="similarity">
    <text evidence="1">Belongs to the GAMAD family.</text>
</comment>
<dbReference type="PANTHER" id="PTHR10779">
    <property type="entry name" value="DYNEIN LIGHT CHAIN ROADBLOCK"/>
    <property type="match status" value="1"/>
</dbReference>
<gene>
    <name evidence="4" type="ORF">HYFRA_00003934</name>
</gene>
<feature type="transmembrane region" description="Helical" evidence="2">
    <location>
        <begin position="30"/>
        <end position="51"/>
    </location>
</feature>
<organism evidence="4 5">
    <name type="scientific">Hymenoscyphus fraxineus</name>
    <dbReference type="NCBI Taxonomy" id="746836"/>
    <lineage>
        <taxon>Eukaryota</taxon>
        <taxon>Fungi</taxon>
        <taxon>Dikarya</taxon>
        <taxon>Ascomycota</taxon>
        <taxon>Pezizomycotina</taxon>
        <taxon>Leotiomycetes</taxon>
        <taxon>Helotiales</taxon>
        <taxon>Helotiaceae</taxon>
        <taxon>Hymenoscyphus</taxon>
    </lineage>
</organism>
<evidence type="ECO:0000256" key="2">
    <source>
        <dbReference type="SAM" id="Phobius"/>
    </source>
</evidence>
<dbReference type="Pfam" id="PF03259">
    <property type="entry name" value="Robl_LC7"/>
    <property type="match status" value="1"/>
</dbReference>